<dbReference type="GO" id="GO:0003723">
    <property type="term" value="F:RNA binding"/>
    <property type="evidence" value="ECO:0007669"/>
    <property type="project" value="TreeGrafter"/>
</dbReference>
<keyword evidence="2" id="KW-0687">Ribonucleoprotein</keyword>
<dbReference type="PANTHER" id="PTHR10715:SF0">
    <property type="entry name" value="LARGE RIBOSOMAL SUBUNIT PROTEIN EL6"/>
    <property type="match status" value="1"/>
</dbReference>
<organism evidence="2 3">
    <name type="scientific">Galemys pyrenaicus</name>
    <name type="common">Iberian desman</name>
    <name type="synonym">Pyrenean desman</name>
    <dbReference type="NCBI Taxonomy" id="202257"/>
    <lineage>
        <taxon>Eukaryota</taxon>
        <taxon>Metazoa</taxon>
        <taxon>Chordata</taxon>
        <taxon>Craniata</taxon>
        <taxon>Vertebrata</taxon>
        <taxon>Euteleostomi</taxon>
        <taxon>Mammalia</taxon>
        <taxon>Eutheria</taxon>
        <taxon>Laurasiatheria</taxon>
        <taxon>Eulipotyphla</taxon>
        <taxon>Talpidae</taxon>
        <taxon>Galemys</taxon>
    </lineage>
</organism>
<dbReference type="GO" id="GO:0003735">
    <property type="term" value="F:structural constituent of ribosome"/>
    <property type="evidence" value="ECO:0007669"/>
    <property type="project" value="InterPro"/>
</dbReference>
<dbReference type="OrthoDB" id="2436667at2759"/>
<keyword evidence="2" id="KW-0689">Ribosomal protein</keyword>
<gene>
    <name evidence="2" type="ORF">J0S82_019730</name>
</gene>
<evidence type="ECO:0000313" key="2">
    <source>
        <dbReference type="EMBL" id="KAG8507688.1"/>
    </source>
</evidence>
<dbReference type="AlphaFoldDB" id="A0A8J5ZUE7"/>
<name>A0A8J5ZUE7_GALPY</name>
<dbReference type="GO" id="GO:0000027">
    <property type="term" value="P:ribosomal large subunit assembly"/>
    <property type="evidence" value="ECO:0007669"/>
    <property type="project" value="TreeGrafter"/>
</dbReference>
<feature type="non-terminal residue" evidence="2">
    <location>
        <position position="1"/>
    </location>
</feature>
<dbReference type="EMBL" id="JAGFMF010012100">
    <property type="protein sequence ID" value="KAG8507688.1"/>
    <property type="molecule type" value="Genomic_DNA"/>
</dbReference>
<evidence type="ECO:0000256" key="1">
    <source>
        <dbReference type="SAM" id="MobiDB-lite"/>
    </source>
</evidence>
<accession>A0A8J5ZUE7</accession>
<feature type="compositionally biased region" description="Basic and acidic residues" evidence="1">
    <location>
        <begin position="1"/>
        <end position="25"/>
    </location>
</feature>
<protein>
    <submittedName>
        <fullName evidence="2">60S ribosomal protein L6</fullName>
    </submittedName>
</protein>
<dbReference type="InterPro" id="IPR000915">
    <property type="entry name" value="60S_ribosomal_eL6"/>
</dbReference>
<dbReference type="GO" id="GO:0022625">
    <property type="term" value="C:cytosolic large ribosomal subunit"/>
    <property type="evidence" value="ECO:0007669"/>
    <property type="project" value="TreeGrafter"/>
</dbReference>
<reference evidence="2" key="1">
    <citation type="journal article" date="2021" name="Evol. Appl.">
        <title>The genome of the Pyrenean desman and the effects of bottlenecks and inbreeding on the genomic landscape of an endangered species.</title>
        <authorList>
            <person name="Escoda L."/>
            <person name="Castresana J."/>
        </authorList>
    </citation>
    <scope>NUCLEOTIDE SEQUENCE</scope>
    <source>
        <strain evidence="2">IBE-C5619</strain>
    </source>
</reference>
<dbReference type="Proteomes" id="UP000700334">
    <property type="component" value="Unassembled WGS sequence"/>
</dbReference>
<evidence type="ECO:0000313" key="3">
    <source>
        <dbReference type="Proteomes" id="UP000700334"/>
    </source>
</evidence>
<comment type="caution">
    <text evidence="2">The sequence shown here is derived from an EMBL/GenBank/DDBJ whole genome shotgun (WGS) entry which is preliminary data.</text>
</comment>
<dbReference type="PANTHER" id="PTHR10715">
    <property type="entry name" value="60S RIBOSOMAL PROTEIN L6"/>
    <property type="match status" value="1"/>
</dbReference>
<sequence length="151" mass="16650">MAGEKGEMLITKEDKPEAQKAEPRGKLMSHSKTLGSACEKTERRASITPGSILLNLAGHHRGQRVTFLKELSRVCYLVHEKCAISTPIGTDPSGVKIPKHLTRSCISPNTRKMKPKITGRCEVDQKTRDLKIFPKVKAAAQLQGYLCSVLL</sequence>
<proteinExistence type="predicted"/>
<feature type="region of interest" description="Disordered" evidence="1">
    <location>
        <begin position="1"/>
        <end position="41"/>
    </location>
</feature>
<keyword evidence="3" id="KW-1185">Reference proteome</keyword>
<dbReference type="GO" id="GO:0002181">
    <property type="term" value="P:cytoplasmic translation"/>
    <property type="evidence" value="ECO:0007669"/>
    <property type="project" value="TreeGrafter"/>
</dbReference>